<sequence>MKALYQEFPKLEYRVHEIASRVVEATMDQLFVLGRKRTIEKIAWFLLFIEAKQSHVEDVSEGFVMPMTRIDIADYLGLVVETVSRGFSQLRAKGLIELSHKWRVNILDREGLARLGGYSDTSTADIK</sequence>
<dbReference type="Proteomes" id="UP000886042">
    <property type="component" value="Unassembled WGS sequence"/>
</dbReference>
<evidence type="ECO:0000313" key="2">
    <source>
        <dbReference type="EMBL" id="HFB55096.1"/>
    </source>
</evidence>
<protein>
    <recommendedName>
        <fullName evidence="1">HTH crp-type domain-containing protein</fullName>
    </recommendedName>
</protein>
<name>A0A7C3GCE5_9PROT</name>
<dbReference type="EMBL" id="DRMN01000272">
    <property type="protein sequence ID" value="HFB55096.1"/>
    <property type="molecule type" value="Genomic_DNA"/>
</dbReference>
<accession>A0A7C3GCE5</accession>
<dbReference type="InterPro" id="IPR036390">
    <property type="entry name" value="WH_DNA-bd_sf"/>
</dbReference>
<evidence type="ECO:0000259" key="1">
    <source>
        <dbReference type="PROSITE" id="PS51063"/>
    </source>
</evidence>
<dbReference type="InterPro" id="IPR036388">
    <property type="entry name" value="WH-like_DNA-bd_sf"/>
</dbReference>
<reference evidence="2" key="1">
    <citation type="journal article" date="2020" name="mSystems">
        <title>Genome- and Community-Level Interaction Insights into Carbon Utilization and Element Cycling Functions of Hydrothermarchaeota in Hydrothermal Sediment.</title>
        <authorList>
            <person name="Zhou Z."/>
            <person name="Liu Y."/>
            <person name="Xu W."/>
            <person name="Pan J."/>
            <person name="Luo Z.H."/>
            <person name="Li M."/>
        </authorList>
    </citation>
    <scope>NUCLEOTIDE SEQUENCE [LARGE SCALE GENOMIC DNA]</scope>
    <source>
        <strain evidence="2">HyVt-489</strain>
    </source>
</reference>
<dbReference type="GO" id="GO:0003677">
    <property type="term" value="F:DNA binding"/>
    <property type="evidence" value="ECO:0007669"/>
    <property type="project" value="InterPro"/>
</dbReference>
<dbReference type="InterPro" id="IPR012318">
    <property type="entry name" value="HTH_CRP"/>
</dbReference>
<dbReference type="Gene3D" id="1.10.10.10">
    <property type="entry name" value="Winged helix-like DNA-binding domain superfamily/Winged helix DNA-binding domain"/>
    <property type="match status" value="1"/>
</dbReference>
<dbReference type="PRINTS" id="PR00034">
    <property type="entry name" value="HTHCRP"/>
</dbReference>
<comment type="caution">
    <text evidence="2">The sequence shown here is derived from an EMBL/GenBank/DDBJ whole genome shotgun (WGS) entry which is preliminary data.</text>
</comment>
<organism evidence="2">
    <name type="scientific">Hellea balneolensis</name>
    <dbReference type="NCBI Taxonomy" id="287478"/>
    <lineage>
        <taxon>Bacteria</taxon>
        <taxon>Pseudomonadati</taxon>
        <taxon>Pseudomonadota</taxon>
        <taxon>Alphaproteobacteria</taxon>
        <taxon>Maricaulales</taxon>
        <taxon>Robiginitomaculaceae</taxon>
        <taxon>Hellea</taxon>
    </lineage>
</organism>
<dbReference type="GO" id="GO:0006355">
    <property type="term" value="P:regulation of DNA-templated transcription"/>
    <property type="evidence" value="ECO:0007669"/>
    <property type="project" value="InterPro"/>
</dbReference>
<proteinExistence type="predicted"/>
<dbReference type="Pfam" id="PF13545">
    <property type="entry name" value="HTH_Crp_2"/>
    <property type="match status" value="1"/>
</dbReference>
<gene>
    <name evidence="2" type="ORF">ENJ46_04150</name>
</gene>
<dbReference type="PROSITE" id="PS51063">
    <property type="entry name" value="HTH_CRP_2"/>
    <property type="match status" value="1"/>
</dbReference>
<dbReference type="SMART" id="SM00419">
    <property type="entry name" value="HTH_CRP"/>
    <property type="match status" value="1"/>
</dbReference>
<feature type="domain" description="HTH crp-type" evidence="1">
    <location>
        <begin position="36"/>
        <end position="110"/>
    </location>
</feature>
<dbReference type="SUPFAM" id="SSF46785">
    <property type="entry name" value="Winged helix' DNA-binding domain"/>
    <property type="match status" value="1"/>
</dbReference>
<dbReference type="CDD" id="cd00092">
    <property type="entry name" value="HTH_CRP"/>
    <property type="match status" value="1"/>
</dbReference>
<dbReference type="AlphaFoldDB" id="A0A7C3GCE5"/>